<keyword evidence="2" id="KW-0378">Hydrolase</keyword>
<dbReference type="Gene3D" id="3.20.20.140">
    <property type="entry name" value="Metal-dependent hydrolases"/>
    <property type="match status" value="1"/>
</dbReference>
<organism evidence="2 3">
    <name type="scientific">Gordonia jinhuaensis</name>
    <dbReference type="NCBI Taxonomy" id="1517702"/>
    <lineage>
        <taxon>Bacteria</taxon>
        <taxon>Bacillati</taxon>
        <taxon>Actinomycetota</taxon>
        <taxon>Actinomycetes</taxon>
        <taxon>Mycobacteriales</taxon>
        <taxon>Gordoniaceae</taxon>
        <taxon>Gordonia</taxon>
    </lineage>
</organism>
<dbReference type="Proteomes" id="UP000621454">
    <property type="component" value="Unassembled WGS sequence"/>
</dbReference>
<evidence type="ECO:0000313" key="3">
    <source>
        <dbReference type="Proteomes" id="UP000621454"/>
    </source>
</evidence>
<sequence>MTSAAPEIFDAHFHIIDRRFPLRENNGYLPDEFTADDYLARVADLGITGGAVVSGSFQGFDQTYLSDALTTLGPGYVGVTQLPASASEEEIRRLDALGVRGLRFNIFRGGSESVDNLADFARRVHDVAGWHVELYADAADLVDLVPVLVALPQISIDHLGMSTEGIPTLLRLVEAGAYVKATGFGRVSVDVPTVVRQIAEVNPEALVFGTDLPSTRAKTPFADSDIARLTTALGEENARKALSENGRRLYRL</sequence>
<dbReference type="SUPFAM" id="SSF51556">
    <property type="entry name" value="Metallo-dependent hydrolases"/>
    <property type="match status" value="1"/>
</dbReference>
<reference evidence="2" key="2">
    <citation type="submission" date="2020-09" db="EMBL/GenBank/DDBJ databases">
        <authorList>
            <person name="Sun Q."/>
            <person name="Zhou Y."/>
        </authorList>
    </citation>
    <scope>NUCLEOTIDE SEQUENCE</scope>
    <source>
        <strain evidence="2">CGMCC 1.12827</strain>
    </source>
</reference>
<dbReference type="AlphaFoldDB" id="A0A916TER8"/>
<name>A0A916TER8_9ACTN</name>
<comment type="caution">
    <text evidence="2">The sequence shown here is derived from an EMBL/GenBank/DDBJ whole genome shotgun (WGS) entry which is preliminary data.</text>
</comment>
<gene>
    <name evidence="2" type="ORF">GCM10011489_29360</name>
</gene>
<dbReference type="EMBL" id="BMGC01000024">
    <property type="protein sequence ID" value="GGB39852.1"/>
    <property type="molecule type" value="Genomic_DNA"/>
</dbReference>
<dbReference type="InterPro" id="IPR006680">
    <property type="entry name" value="Amidohydro-rel"/>
</dbReference>
<evidence type="ECO:0000313" key="2">
    <source>
        <dbReference type="EMBL" id="GGB39852.1"/>
    </source>
</evidence>
<feature type="domain" description="Amidohydrolase-related" evidence="1">
    <location>
        <begin position="10"/>
        <end position="252"/>
    </location>
</feature>
<accession>A0A916TER8</accession>
<dbReference type="InterPro" id="IPR032466">
    <property type="entry name" value="Metal_Hydrolase"/>
</dbReference>
<evidence type="ECO:0000259" key="1">
    <source>
        <dbReference type="Pfam" id="PF04909"/>
    </source>
</evidence>
<dbReference type="PANTHER" id="PTHR35563">
    <property type="entry name" value="BARREL METAL-DEPENDENT HYDROLASE, PUTATIVE (AFU_ORTHOLOGUE AFUA_1G16240)-RELATED"/>
    <property type="match status" value="1"/>
</dbReference>
<reference evidence="2" key="1">
    <citation type="journal article" date="2014" name="Int. J. Syst. Evol. Microbiol.">
        <title>Complete genome sequence of Corynebacterium casei LMG S-19264T (=DSM 44701T), isolated from a smear-ripened cheese.</title>
        <authorList>
            <consortium name="US DOE Joint Genome Institute (JGI-PGF)"/>
            <person name="Walter F."/>
            <person name="Albersmeier A."/>
            <person name="Kalinowski J."/>
            <person name="Ruckert C."/>
        </authorList>
    </citation>
    <scope>NUCLEOTIDE SEQUENCE</scope>
    <source>
        <strain evidence="2">CGMCC 1.12827</strain>
    </source>
</reference>
<dbReference type="InterPro" id="IPR052358">
    <property type="entry name" value="Aro_Compnd_Degr_Hydrolases"/>
</dbReference>
<protein>
    <submittedName>
        <fullName evidence="2">2-pyrone-4,6-dicarboxylate hydrolase</fullName>
    </submittedName>
</protein>
<dbReference type="PANTHER" id="PTHR35563:SF2">
    <property type="entry name" value="BARREL METAL-DEPENDENT HYDROLASE, PUTATIVE (AFU_ORTHOLOGUE AFUA_1G16240)-RELATED"/>
    <property type="match status" value="1"/>
</dbReference>
<proteinExistence type="predicted"/>
<dbReference type="GO" id="GO:0016787">
    <property type="term" value="F:hydrolase activity"/>
    <property type="evidence" value="ECO:0007669"/>
    <property type="project" value="UniProtKB-KW"/>
</dbReference>
<dbReference type="Pfam" id="PF04909">
    <property type="entry name" value="Amidohydro_2"/>
    <property type="match status" value="1"/>
</dbReference>
<keyword evidence="3" id="KW-1185">Reference proteome</keyword>
<dbReference type="RefSeq" id="WP_188587336.1">
    <property type="nucleotide sequence ID" value="NZ_BMGC01000024.1"/>
</dbReference>